<evidence type="ECO:0000313" key="8">
    <source>
        <dbReference type="Proteomes" id="UP000030762"/>
    </source>
</evidence>
<keyword evidence="2 4" id="KW-0863">Zinc-finger</keyword>
<keyword evidence="1" id="KW-0479">Metal-binding</keyword>
<evidence type="ECO:0000256" key="3">
    <source>
        <dbReference type="ARBA" id="ARBA00022833"/>
    </source>
</evidence>
<dbReference type="PROSITE" id="PS51039">
    <property type="entry name" value="ZF_AN1"/>
    <property type="match status" value="1"/>
</dbReference>
<feature type="compositionally biased region" description="Polar residues" evidence="5">
    <location>
        <begin position="1"/>
        <end position="26"/>
    </location>
</feature>
<dbReference type="InterPro" id="IPR000058">
    <property type="entry name" value="Znf_AN1"/>
</dbReference>
<name>T0QQ41_SAPDV</name>
<evidence type="ECO:0000313" key="7">
    <source>
        <dbReference type="EMBL" id="EQC36871.1"/>
    </source>
</evidence>
<accession>T0QQ41</accession>
<gene>
    <name evidence="7" type="ORF">SDRG_05701</name>
</gene>
<dbReference type="Pfam" id="PF01428">
    <property type="entry name" value="zf-AN1"/>
    <property type="match status" value="1"/>
</dbReference>
<dbReference type="InterPro" id="IPR050652">
    <property type="entry name" value="AN1_A20_ZnFinger"/>
</dbReference>
<dbReference type="RefSeq" id="XP_008609652.1">
    <property type="nucleotide sequence ID" value="XM_008611430.1"/>
</dbReference>
<dbReference type="GeneID" id="19946428"/>
<dbReference type="STRING" id="1156394.T0QQ41"/>
<feature type="domain" description="AN1-type" evidence="6">
    <location>
        <begin position="129"/>
        <end position="175"/>
    </location>
</feature>
<dbReference type="Gene3D" id="4.10.1110.10">
    <property type="entry name" value="AN1-like Zinc finger"/>
    <property type="match status" value="1"/>
</dbReference>
<dbReference type="SUPFAM" id="SSF118310">
    <property type="entry name" value="AN1-like Zinc finger"/>
    <property type="match status" value="1"/>
</dbReference>
<feature type="region of interest" description="Disordered" evidence="5">
    <location>
        <begin position="1"/>
        <end position="32"/>
    </location>
</feature>
<dbReference type="EMBL" id="JH767146">
    <property type="protein sequence ID" value="EQC36871.1"/>
    <property type="molecule type" value="Genomic_DNA"/>
</dbReference>
<evidence type="ECO:0000256" key="5">
    <source>
        <dbReference type="SAM" id="MobiDB-lite"/>
    </source>
</evidence>
<dbReference type="GO" id="GO:0008270">
    <property type="term" value="F:zinc ion binding"/>
    <property type="evidence" value="ECO:0007669"/>
    <property type="project" value="UniProtKB-KW"/>
</dbReference>
<sequence>MLRSSFNLQSVVKSHTQRTPADSTMKQPPPPIYPAMDRDLLFEVLRVYVDGEEKKRELAATGLRLDVGSMEAPGVDPKRDDRWMLDALSADKPFYGYDEVLPRLHVRMNEPVVTPSVVVEAKKATTPHQANKRKCWTCRSRLALAPISCKCGYTFCHSHRYPEMHNCSFDYKRDGKRKLELLNQPFRSTKLVRV</sequence>
<dbReference type="AlphaFoldDB" id="T0QQ41"/>
<dbReference type="Proteomes" id="UP000030762">
    <property type="component" value="Unassembled WGS sequence"/>
</dbReference>
<evidence type="ECO:0000259" key="6">
    <source>
        <dbReference type="PROSITE" id="PS51039"/>
    </source>
</evidence>
<evidence type="ECO:0000256" key="1">
    <source>
        <dbReference type="ARBA" id="ARBA00022723"/>
    </source>
</evidence>
<reference evidence="7 8" key="1">
    <citation type="submission" date="2012-04" db="EMBL/GenBank/DDBJ databases">
        <title>The Genome Sequence of Saprolegnia declina VS20.</title>
        <authorList>
            <consortium name="The Broad Institute Genome Sequencing Platform"/>
            <person name="Russ C."/>
            <person name="Nusbaum C."/>
            <person name="Tyler B."/>
            <person name="van West P."/>
            <person name="Dieguez-Uribeondo J."/>
            <person name="de Bruijn I."/>
            <person name="Tripathy S."/>
            <person name="Jiang R."/>
            <person name="Young S.K."/>
            <person name="Zeng Q."/>
            <person name="Gargeya S."/>
            <person name="Fitzgerald M."/>
            <person name="Haas B."/>
            <person name="Abouelleil A."/>
            <person name="Alvarado L."/>
            <person name="Arachchi H.M."/>
            <person name="Berlin A."/>
            <person name="Chapman S.B."/>
            <person name="Goldberg J."/>
            <person name="Griggs A."/>
            <person name="Gujja S."/>
            <person name="Hansen M."/>
            <person name="Howarth C."/>
            <person name="Imamovic A."/>
            <person name="Larimer J."/>
            <person name="McCowen C."/>
            <person name="Montmayeur A."/>
            <person name="Murphy C."/>
            <person name="Neiman D."/>
            <person name="Pearson M."/>
            <person name="Priest M."/>
            <person name="Roberts A."/>
            <person name="Saif S."/>
            <person name="Shea T."/>
            <person name="Sisk P."/>
            <person name="Sykes S."/>
            <person name="Wortman J."/>
            <person name="Nusbaum C."/>
            <person name="Birren B."/>
        </authorList>
    </citation>
    <scope>NUCLEOTIDE SEQUENCE [LARGE SCALE GENOMIC DNA]</scope>
    <source>
        <strain evidence="7 8">VS20</strain>
    </source>
</reference>
<dbReference type="InParanoid" id="T0QQ41"/>
<keyword evidence="3" id="KW-0862">Zinc</keyword>
<dbReference type="OMA" id="APISCKC"/>
<proteinExistence type="predicted"/>
<dbReference type="OrthoDB" id="428577at2759"/>
<evidence type="ECO:0000256" key="2">
    <source>
        <dbReference type="ARBA" id="ARBA00022771"/>
    </source>
</evidence>
<dbReference type="eggNOG" id="KOG3173">
    <property type="taxonomic scope" value="Eukaryota"/>
</dbReference>
<evidence type="ECO:0000256" key="4">
    <source>
        <dbReference type="PROSITE-ProRule" id="PRU00449"/>
    </source>
</evidence>
<dbReference type="InterPro" id="IPR035896">
    <property type="entry name" value="AN1-like_Znf"/>
</dbReference>
<protein>
    <recommendedName>
        <fullName evidence="6">AN1-type domain-containing protein</fullName>
    </recommendedName>
</protein>
<dbReference type="VEuPathDB" id="FungiDB:SDRG_05701"/>
<organism evidence="7 8">
    <name type="scientific">Saprolegnia diclina (strain VS20)</name>
    <dbReference type="NCBI Taxonomy" id="1156394"/>
    <lineage>
        <taxon>Eukaryota</taxon>
        <taxon>Sar</taxon>
        <taxon>Stramenopiles</taxon>
        <taxon>Oomycota</taxon>
        <taxon>Saprolegniomycetes</taxon>
        <taxon>Saprolegniales</taxon>
        <taxon>Saprolegniaceae</taxon>
        <taxon>Saprolegnia</taxon>
    </lineage>
</organism>
<dbReference type="SMART" id="SM00154">
    <property type="entry name" value="ZnF_AN1"/>
    <property type="match status" value="1"/>
</dbReference>
<dbReference type="PANTHER" id="PTHR10634">
    <property type="entry name" value="AN1-TYPE ZINC FINGER PROTEIN"/>
    <property type="match status" value="1"/>
</dbReference>
<keyword evidence="8" id="KW-1185">Reference proteome</keyword>